<proteinExistence type="predicted"/>
<keyword evidence="1" id="KW-1133">Transmembrane helix</keyword>
<gene>
    <name evidence="2" type="ORF">FQB35_07045</name>
</gene>
<dbReference type="InterPro" id="IPR018730">
    <property type="entry name" value="DUF2273"/>
</dbReference>
<keyword evidence="1" id="KW-0472">Membrane</keyword>
<reference evidence="2 3" key="1">
    <citation type="submission" date="2019-07" db="EMBL/GenBank/DDBJ databases">
        <title>Complete genome of Crassaminicella thermophila SY095.</title>
        <authorList>
            <person name="Li X."/>
        </authorList>
    </citation>
    <scope>NUCLEOTIDE SEQUENCE [LARGE SCALE GENOMIC DNA]</scope>
    <source>
        <strain evidence="2 3">SY095</strain>
    </source>
</reference>
<accession>A0A5C0SDJ2</accession>
<name>A0A5C0SDJ2_CRATE</name>
<organism evidence="2 3">
    <name type="scientific">Crassaminicella thermophila</name>
    <dbReference type="NCBI Taxonomy" id="2599308"/>
    <lineage>
        <taxon>Bacteria</taxon>
        <taxon>Bacillati</taxon>
        <taxon>Bacillota</taxon>
        <taxon>Clostridia</taxon>
        <taxon>Eubacteriales</taxon>
        <taxon>Clostridiaceae</taxon>
        <taxon>Crassaminicella</taxon>
    </lineage>
</organism>
<keyword evidence="3" id="KW-1185">Reference proteome</keyword>
<keyword evidence="1" id="KW-0812">Transmembrane</keyword>
<sequence>MNKEKILNIAIKNYGKIVGMLLGLIFSILIIWIGLIKTIFICLCIYIGYFFGSKIDNKENIIEFLDRILPLGKYK</sequence>
<dbReference type="OrthoDB" id="1727295at2"/>
<dbReference type="RefSeq" id="WP_148809305.1">
    <property type="nucleotide sequence ID" value="NZ_CP042243.1"/>
</dbReference>
<protein>
    <submittedName>
        <fullName evidence="2">DUF2273 domain-containing protein</fullName>
    </submittedName>
</protein>
<feature type="transmembrane region" description="Helical" evidence="1">
    <location>
        <begin position="21"/>
        <end position="49"/>
    </location>
</feature>
<dbReference type="Proteomes" id="UP000324646">
    <property type="component" value="Chromosome"/>
</dbReference>
<evidence type="ECO:0000313" key="3">
    <source>
        <dbReference type="Proteomes" id="UP000324646"/>
    </source>
</evidence>
<dbReference type="AlphaFoldDB" id="A0A5C0SDJ2"/>
<dbReference type="Pfam" id="PF10031">
    <property type="entry name" value="DUF2273"/>
    <property type="match status" value="1"/>
</dbReference>
<evidence type="ECO:0000256" key="1">
    <source>
        <dbReference type="SAM" id="Phobius"/>
    </source>
</evidence>
<evidence type="ECO:0000313" key="2">
    <source>
        <dbReference type="EMBL" id="QEK12150.1"/>
    </source>
</evidence>
<dbReference type="EMBL" id="CP042243">
    <property type="protein sequence ID" value="QEK12150.1"/>
    <property type="molecule type" value="Genomic_DNA"/>
</dbReference>
<dbReference type="KEGG" id="crs:FQB35_07045"/>